<comment type="subcellular location">
    <subcellularLocation>
        <location evidence="1">Membrane</location>
        <topology evidence="1">Multi-pass membrane protein</topology>
    </subcellularLocation>
</comment>
<feature type="transmembrane region" description="Helical" evidence="7">
    <location>
        <begin position="134"/>
        <end position="156"/>
    </location>
</feature>
<dbReference type="PANTHER" id="PTHR43840:SF15">
    <property type="entry name" value="MITOCHONDRIAL METAL TRANSPORTER 1-RELATED"/>
    <property type="match status" value="1"/>
</dbReference>
<dbReference type="Gene3D" id="3.30.70.1350">
    <property type="entry name" value="Cation efflux protein, cytoplasmic domain"/>
    <property type="match status" value="1"/>
</dbReference>
<dbReference type="InParanoid" id="D8LZV7"/>
<keyword evidence="4 7" id="KW-0812">Transmembrane</keyword>
<dbReference type="GO" id="GO:0016020">
    <property type="term" value="C:membrane"/>
    <property type="evidence" value="ECO:0007669"/>
    <property type="project" value="UniProtKB-SubCell"/>
</dbReference>
<keyword evidence="3" id="KW-0813">Transport</keyword>
<evidence type="ECO:0000259" key="8">
    <source>
        <dbReference type="Pfam" id="PF01545"/>
    </source>
</evidence>
<dbReference type="SUPFAM" id="SSF161111">
    <property type="entry name" value="Cation efflux protein transmembrane domain-like"/>
    <property type="match status" value="1"/>
</dbReference>
<gene>
    <name evidence="9" type="ORF">GSBLH_T00001521001</name>
</gene>
<evidence type="ECO:0000256" key="6">
    <source>
        <dbReference type="ARBA" id="ARBA00023136"/>
    </source>
</evidence>
<comment type="similarity">
    <text evidence="2">Belongs to the cation diffusion facilitator (CDF) transporter (TC 2.A.4) family.</text>
</comment>
<dbReference type="InterPro" id="IPR002524">
    <property type="entry name" value="Cation_efflux"/>
</dbReference>
<keyword evidence="5 7" id="KW-1133">Transmembrane helix</keyword>
<dbReference type="InterPro" id="IPR050291">
    <property type="entry name" value="CDF_Transporter"/>
</dbReference>
<dbReference type="EMBL" id="FN668641">
    <property type="protein sequence ID" value="CBK21346.2"/>
    <property type="molecule type" value="Genomic_DNA"/>
</dbReference>
<dbReference type="FunFam" id="1.20.1510.10:FF:000006">
    <property type="entry name" value="Divalent cation efflux transporter"/>
    <property type="match status" value="1"/>
</dbReference>
<organism evidence="9">
    <name type="scientific">Blastocystis hominis</name>
    <dbReference type="NCBI Taxonomy" id="12968"/>
    <lineage>
        <taxon>Eukaryota</taxon>
        <taxon>Sar</taxon>
        <taxon>Stramenopiles</taxon>
        <taxon>Bigyra</taxon>
        <taxon>Opalozoa</taxon>
        <taxon>Opalinata</taxon>
        <taxon>Blastocystidae</taxon>
        <taxon>Blastocystis</taxon>
    </lineage>
</organism>
<dbReference type="SUPFAM" id="SSF160240">
    <property type="entry name" value="Cation efflux protein cytoplasmic domain-like"/>
    <property type="match status" value="1"/>
</dbReference>
<dbReference type="InterPro" id="IPR058533">
    <property type="entry name" value="Cation_efflux_TM"/>
</dbReference>
<dbReference type="PANTHER" id="PTHR43840">
    <property type="entry name" value="MITOCHONDRIAL METAL TRANSPORTER 1-RELATED"/>
    <property type="match status" value="1"/>
</dbReference>
<dbReference type="OrthoDB" id="435980at2759"/>
<feature type="transmembrane region" description="Helical" evidence="7">
    <location>
        <begin position="64"/>
        <end position="86"/>
    </location>
</feature>
<dbReference type="Pfam" id="PF01545">
    <property type="entry name" value="Cation_efflux"/>
    <property type="match status" value="1"/>
</dbReference>
<evidence type="ECO:0000313" key="9">
    <source>
        <dbReference type="EMBL" id="CBK21346.2"/>
    </source>
</evidence>
<dbReference type="GO" id="GO:0008324">
    <property type="term" value="F:monoatomic cation transmembrane transporter activity"/>
    <property type="evidence" value="ECO:0007669"/>
    <property type="project" value="InterPro"/>
</dbReference>
<dbReference type="NCBIfam" id="TIGR01297">
    <property type="entry name" value="CDF"/>
    <property type="match status" value="1"/>
</dbReference>
<keyword evidence="10" id="KW-1185">Reference proteome</keyword>
<evidence type="ECO:0000256" key="4">
    <source>
        <dbReference type="ARBA" id="ARBA00022692"/>
    </source>
</evidence>
<proteinExistence type="inferred from homology"/>
<dbReference type="InterPro" id="IPR027469">
    <property type="entry name" value="Cation_efflux_TMD_sf"/>
</dbReference>
<dbReference type="OMA" id="LIANAYH"/>
<sequence>MLSVLHRTTTMPLKLFGLSQGRTVVLGLITPISNVRPLSFNTPAQLSRKEREIMRRRHVKEGNMITYVGAGVNITLSALKGLSGYLLHSPALIADAVHSLSDLIADGMTLLTVRKSRQDPNDLYPYGHGKVEALGAMGIACFLVGTALLIGWDSYLALKDILVNGVVNDYGASSDLLTYFSGPGVLALAIVSKEILFRVTKKIGERNKSSVLIANAYHHRSDVWASVVALGGLGGSYFGIPWCDPVGGIAVGALIAKTGFDLLSGNYYNLMDRQDLNENEEMTQFLNDVGIPCCSLRHRHHGALVYVDMTLEVDDLMTAKSLIELERRAKDLLSEHYSDIHEVLVSFRLKGDSNDSENVVVEDPMDSCHFLFCFTS</sequence>
<reference evidence="9" key="1">
    <citation type="submission" date="2010-02" db="EMBL/GenBank/DDBJ databases">
        <title>Sequencing and annotation of the Blastocystis hominis genome.</title>
        <authorList>
            <person name="Wincker P."/>
        </authorList>
    </citation>
    <scope>NUCLEOTIDE SEQUENCE</scope>
    <source>
        <strain evidence="9">Singapore isolate B</strain>
    </source>
</reference>
<keyword evidence="6 7" id="KW-0472">Membrane</keyword>
<evidence type="ECO:0000256" key="2">
    <source>
        <dbReference type="ARBA" id="ARBA00008114"/>
    </source>
</evidence>
<name>D8LZV7_BLAHO</name>
<evidence type="ECO:0000256" key="3">
    <source>
        <dbReference type="ARBA" id="ARBA00022448"/>
    </source>
</evidence>
<dbReference type="GeneID" id="24918768"/>
<evidence type="ECO:0000256" key="1">
    <source>
        <dbReference type="ARBA" id="ARBA00004141"/>
    </source>
</evidence>
<protein>
    <submittedName>
        <fullName evidence="9">Cation efflux protein</fullName>
    </submittedName>
</protein>
<dbReference type="Proteomes" id="UP000008312">
    <property type="component" value="Unassembled WGS sequence"/>
</dbReference>
<dbReference type="AlphaFoldDB" id="D8LZV7"/>
<feature type="domain" description="Cation efflux protein transmembrane" evidence="8">
    <location>
        <begin position="68"/>
        <end position="271"/>
    </location>
</feature>
<dbReference type="RefSeq" id="XP_012895394.1">
    <property type="nucleotide sequence ID" value="XM_013039940.1"/>
</dbReference>
<dbReference type="InterPro" id="IPR036837">
    <property type="entry name" value="Cation_efflux_CTD_sf"/>
</dbReference>
<dbReference type="Gene3D" id="1.20.1510.10">
    <property type="entry name" value="Cation efflux protein transmembrane domain"/>
    <property type="match status" value="1"/>
</dbReference>
<accession>D8LZV7</accession>
<evidence type="ECO:0000256" key="5">
    <source>
        <dbReference type="ARBA" id="ARBA00022989"/>
    </source>
</evidence>
<evidence type="ECO:0000256" key="7">
    <source>
        <dbReference type="SAM" id="Phobius"/>
    </source>
</evidence>
<evidence type="ECO:0000313" key="10">
    <source>
        <dbReference type="Proteomes" id="UP000008312"/>
    </source>
</evidence>